<accession>A0A9X3WLB9</accession>
<dbReference type="EMBL" id="JAMQJZ010000002">
    <property type="protein sequence ID" value="MDC3419474.1"/>
    <property type="molecule type" value="Genomic_DNA"/>
</dbReference>
<name>A0A9X3WLB9_9BACI</name>
<dbReference type="AlphaFoldDB" id="A0A9X3WLB9"/>
<gene>
    <name evidence="2" type="ORF">NC661_03745</name>
</gene>
<dbReference type="Proteomes" id="UP001145072">
    <property type="component" value="Unassembled WGS sequence"/>
</dbReference>
<proteinExistence type="predicted"/>
<sequence length="133" mass="15127">MDFILFGLFALMGGCLLIGLSRKEKKWIGGIGGLMALVFIVVSQIIKLQTGFYGEWSQEVSETVGQWVVPCFLVLGIYLLGMINYRWIKAALNKELWVKWLLLGLDILFSLVYIWFGGFVLFIVAFTYFPFAP</sequence>
<dbReference type="RefSeq" id="WP_259869693.1">
    <property type="nucleotide sequence ID" value="NZ_JAMQJZ010000002.1"/>
</dbReference>
<feature type="transmembrane region" description="Helical" evidence="1">
    <location>
        <begin position="28"/>
        <end position="47"/>
    </location>
</feature>
<feature type="transmembrane region" description="Helical" evidence="1">
    <location>
        <begin position="100"/>
        <end position="129"/>
    </location>
</feature>
<organism evidence="2 3">
    <name type="scientific">Aquibacillus koreensis</name>
    <dbReference type="NCBI Taxonomy" id="279446"/>
    <lineage>
        <taxon>Bacteria</taxon>
        <taxon>Bacillati</taxon>
        <taxon>Bacillota</taxon>
        <taxon>Bacilli</taxon>
        <taxon>Bacillales</taxon>
        <taxon>Bacillaceae</taxon>
        <taxon>Aquibacillus</taxon>
    </lineage>
</organism>
<evidence type="ECO:0000256" key="1">
    <source>
        <dbReference type="SAM" id="Phobius"/>
    </source>
</evidence>
<keyword evidence="1" id="KW-0812">Transmembrane</keyword>
<evidence type="ECO:0000313" key="3">
    <source>
        <dbReference type="Proteomes" id="UP001145072"/>
    </source>
</evidence>
<protein>
    <submittedName>
        <fullName evidence="2">Uncharacterized protein</fullName>
    </submittedName>
</protein>
<reference evidence="2" key="1">
    <citation type="submission" date="2022-06" db="EMBL/GenBank/DDBJ databases">
        <title>Aquibacillus sp. a new bacterium isolated from soil saline samples.</title>
        <authorList>
            <person name="Galisteo C."/>
            <person name="De La Haba R."/>
            <person name="Sanchez-Porro C."/>
            <person name="Ventosa A."/>
        </authorList>
    </citation>
    <scope>NUCLEOTIDE SEQUENCE</scope>
    <source>
        <strain evidence="2">JCM 12387</strain>
    </source>
</reference>
<keyword evidence="1" id="KW-1133">Transmembrane helix</keyword>
<feature type="transmembrane region" description="Helical" evidence="1">
    <location>
        <begin position="67"/>
        <end position="88"/>
    </location>
</feature>
<evidence type="ECO:0000313" key="2">
    <source>
        <dbReference type="EMBL" id="MDC3419474.1"/>
    </source>
</evidence>
<keyword evidence="1" id="KW-0472">Membrane</keyword>
<comment type="caution">
    <text evidence="2">The sequence shown here is derived from an EMBL/GenBank/DDBJ whole genome shotgun (WGS) entry which is preliminary data.</text>
</comment>
<keyword evidence="3" id="KW-1185">Reference proteome</keyword>
<feature type="transmembrane region" description="Helical" evidence="1">
    <location>
        <begin position="6"/>
        <end position="21"/>
    </location>
</feature>